<feature type="compositionally biased region" description="Basic and acidic residues" evidence="2">
    <location>
        <begin position="774"/>
        <end position="783"/>
    </location>
</feature>
<dbReference type="PANTHER" id="PTHR24036:SF13">
    <property type="entry name" value="PROTEIN SKELETOR, ISOFORMS D_E"/>
    <property type="match status" value="1"/>
</dbReference>
<dbReference type="InterPro" id="IPR052126">
    <property type="entry name" value="Spindle_Org/Thrombomodulin"/>
</dbReference>
<dbReference type="InterPro" id="IPR019545">
    <property type="entry name" value="DM13_domain"/>
</dbReference>
<dbReference type="Proteomes" id="UP000194236">
    <property type="component" value="Unassembled WGS sequence"/>
</dbReference>
<sequence length="829" mass="93357">MKTRRKKERSWFKFGFVHGQSLVTDKYYGTPLGPLSPGAATGQLYASDENTIFIKGFSFDGTRNPYSYFQAGFTPVPDGTGFTIADDQGTYVLFNSIQCCSIHHSLFHSFNMLANYSNKDLILKLPAGRSIREIRWFSVWSRNNHLSMGHVTIPVNVDLPRPLELPGLTTLAHGVRSDPITIVDAQTILIPNFWYDGLGPAAYWWATRGQRQSPQGLRLKDEKGSVRPLRAYHGETVMLMLPDTKTVYDFDWLGIWCEEFQLDFGHVHIPQHIRVPPSPAMLGLKPEAKLNCEVFDDLRGFEMRWIFDGDDIVIQLVGRMLPNEYMAIGWARDDTRSSMIGADALVAWIDAAGKGHAKDYYISAKEPCVGQHGVCPDLNHPGATDSITLLHAAVINGFRMITVKRPQLGVDERFDQHVYSDGQQAIVWAYGPLNSRNQLSYHTNHQYGNRYVDFARSPQWNCPSPDQALMQQRKWQQLIASASNSSQTTNSTRDTRMINDSFTTSSPEQQQSPPQKPWTMLASSSSRVKVALPSDHDHRKAKAFIKRLPSSSSISKFNVIYSVPASPMAVSNFELERTNSNPMVSSPGTFMLQNVDNLFDPYIGSNSHHRMNSVLPPGVANPYNSNFHQSATNLNHPNHLVMKKFGVRFLDGNGRRKMIASQYRPPNLKSSTRSGFMPITSGAQNKYNRRLSWPSLTMKSRPRNKFNNHSSPDVGHFGTVDILRIRPVDSTTTPMPVPMMTTITPLNYSIIAPNDNKSINFPLQYPDGLFSNHEHVDDLDSDSKPLQLQSSASSPVPKFLHSQPHNATIDQMILFDVMRMIARDSQQRQ</sequence>
<proteinExistence type="predicted"/>
<dbReference type="PROSITE" id="PS50836">
    <property type="entry name" value="DOMON"/>
    <property type="match status" value="1"/>
</dbReference>
<dbReference type="EMBL" id="MUJZ01058467">
    <property type="protein sequence ID" value="OTF71977.1"/>
    <property type="molecule type" value="Genomic_DNA"/>
</dbReference>
<feature type="compositionally biased region" description="Low complexity" evidence="2">
    <location>
        <begin position="480"/>
        <end position="492"/>
    </location>
</feature>
<dbReference type="InterPro" id="IPR005018">
    <property type="entry name" value="DOMON_domain"/>
</dbReference>
<accession>A0A1Y3AVE4</accession>
<gene>
    <name evidence="5" type="ORF">BLA29_000477</name>
</gene>
<dbReference type="InterPro" id="IPR045266">
    <property type="entry name" value="DOH_DOMON"/>
</dbReference>
<dbReference type="SMART" id="SM00664">
    <property type="entry name" value="DoH"/>
    <property type="match status" value="1"/>
</dbReference>
<keyword evidence="1" id="KW-0677">Repeat</keyword>
<dbReference type="Pfam" id="PF03351">
    <property type="entry name" value="DOMON"/>
    <property type="match status" value="1"/>
</dbReference>
<evidence type="ECO:0000259" key="3">
    <source>
        <dbReference type="PROSITE" id="PS50836"/>
    </source>
</evidence>
<feature type="domain" description="DOMON" evidence="3">
    <location>
        <begin position="299"/>
        <end position="431"/>
    </location>
</feature>
<evidence type="ECO:0000256" key="1">
    <source>
        <dbReference type="ARBA" id="ARBA00022737"/>
    </source>
</evidence>
<feature type="domain" description="DM13" evidence="4">
    <location>
        <begin position="29"/>
        <end position="154"/>
    </location>
</feature>
<dbReference type="AlphaFoldDB" id="A0A1Y3AVE4"/>
<feature type="domain" description="DM13" evidence="4">
    <location>
        <begin position="163"/>
        <end position="270"/>
    </location>
</feature>
<dbReference type="PROSITE" id="PS51549">
    <property type="entry name" value="DM13"/>
    <property type="match status" value="2"/>
</dbReference>
<feature type="compositionally biased region" description="Polar residues" evidence="2">
    <location>
        <begin position="784"/>
        <end position="794"/>
    </location>
</feature>
<keyword evidence="6" id="KW-1185">Reference proteome</keyword>
<evidence type="ECO:0000313" key="5">
    <source>
        <dbReference type="EMBL" id="OTF71977.1"/>
    </source>
</evidence>
<evidence type="ECO:0000256" key="2">
    <source>
        <dbReference type="SAM" id="MobiDB-lite"/>
    </source>
</evidence>
<comment type="caution">
    <text evidence="5">The sequence shown here is derived from an EMBL/GenBank/DDBJ whole genome shotgun (WGS) entry which is preliminary data.</text>
</comment>
<dbReference type="SMART" id="SM00686">
    <property type="entry name" value="DM13"/>
    <property type="match status" value="2"/>
</dbReference>
<dbReference type="CDD" id="cd09631">
    <property type="entry name" value="DOMON_DOH"/>
    <property type="match status" value="1"/>
</dbReference>
<evidence type="ECO:0000259" key="4">
    <source>
        <dbReference type="PROSITE" id="PS51549"/>
    </source>
</evidence>
<organism evidence="5 6">
    <name type="scientific">Euroglyphus maynei</name>
    <name type="common">Mayne's house dust mite</name>
    <dbReference type="NCBI Taxonomy" id="6958"/>
    <lineage>
        <taxon>Eukaryota</taxon>
        <taxon>Metazoa</taxon>
        <taxon>Ecdysozoa</taxon>
        <taxon>Arthropoda</taxon>
        <taxon>Chelicerata</taxon>
        <taxon>Arachnida</taxon>
        <taxon>Acari</taxon>
        <taxon>Acariformes</taxon>
        <taxon>Sarcoptiformes</taxon>
        <taxon>Astigmata</taxon>
        <taxon>Psoroptidia</taxon>
        <taxon>Analgoidea</taxon>
        <taxon>Pyroglyphidae</taxon>
        <taxon>Pyroglyphinae</taxon>
        <taxon>Euroglyphus</taxon>
    </lineage>
</organism>
<dbReference type="Pfam" id="PF10517">
    <property type="entry name" value="DM13"/>
    <property type="match status" value="2"/>
</dbReference>
<evidence type="ECO:0000313" key="6">
    <source>
        <dbReference type="Proteomes" id="UP000194236"/>
    </source>
</evidence>
<dbReference type="OrthoDB" id="2448405at2759"/>
<feature type="region of interest" description="Disordered" evidence="2">
    <location>
        <begin position="480"/>
        <end position="524"/>
    </location>
</feature>
<reference evidence="5 6" key="1">
    <citation type="submission" date="2017-03" db="EMBL/GenBank/DDBJ databases">
        <title>Genome Survey of Euroglyphus maynei.</title>
        <authorList>
            <person name="Arlian L.G."/>
            <person name="Morgan M.S."/>
            <person name="Rider S.D."/>
        </authorList>
    </citation>
    <scope>NUCLEOTIDE SEQUENCE [LARGE SCALE GENOMIC DNA]</scope>
    <source>
        <strain evidence="5">Arlian Lab</strain>
        <tissue evidence="5">Whole body</tissue>
    </source>
</reference>
<dbReference type="PANTHER" id="PTHR24036">
    <property type="entry name" value="SKELETOR-RELATED"/>
    <property type="match status" value="1"/>
</dbReference>
<name>A0A1Y3AVE4_EURMA</name>
<feature type="region of interest" description="Disordered" evidence="2">
    <location>
        <begin position="774"/>
        <end position="802"/>
    </location>
</feature>
<protein>
    <submittedName>
        <fullName evidence="5">Skeletor, isoforms D/E-like protein</fullName>
    </submittedName>
</protein>